<keyword evidence="8" id="KW-0472">Membrane</keyword>
<evidence type="ECO:0000256" key="7">
    <source>
        <dbReference type="ARBA" id="ARBA00023180"/>
    </source>
</evidence>
<dbReference type="EC" id="3.1.3.2" evidence="3"/>
<name>A0A4Z2DQV1_SCHJA</name>
<keyword evidence="4" id="KW-0732">Signal</keyword>
<dbReference type="SUPFAM" id="SSF53254">
    <property type="entry name" value="Phosphoglycerate mutase-like"/>
    <property type="match status" value="1"/>
</dbReference>
<evidence type="ECO:0000256" key="5">
    <source>
        <dbReference type="ARBA" id="ARBA00022801"/>
    </source>
</evidence>
<accession>A0A4Z2DQV1</accession>
<keyword evidence="5" id="KW-0378">Hydrolase</keyword>
<keyword evidence="10" id="KW-1185">Reference proteome</keyword>
<comment type="catalytic activity">
    <reaction evidence="1">
        <text>a phosphate monoester + H2O = an alcohol + phosphate</text>
        <dbReference type="Rhea" id="RHEA:15017"/>
        <dbReference type="ChEBI" id="CHEBI:15377"/>
        <dbReference type="ChEBI" id="CHEBI:30879"/>
        <dbReference type="ChEBI" id="CHEBI:43474"/>
        <dbReference type="ChEBI" id="CHEBI:67140"/>
        <dbReference type="EC" id="3.1.3.2"/>
    </reaction>
</comment>
<dbReference type="STRING" id="6182.A0A4Z2DQV1"/>
<feature type="transmembrane region" description="Helical" evidence="8">
    <location>
        <begin position="475"/>
        <end position="502"/>
    </location>
</feature>
<dbReference type="PANTHER" id="PTHR11567">
    <property type="entry name" value="ACID PHOSPHATASE-RELATED"/>
    <property type="match status" value="1"/>
</dbReference>
<keyword evidence="7" id="KW-0325">Glycoprotein</keyword>
<organism evidence="9 10">
    <name type="scientific">Schistosoma japonicum</name>
    <name type="common">Blood fluke</name>
    <dbReference type="NCBI Taxonomy" id="6182"/>
    <lineage>
        <taxon>Eukaryota</taxon>
        <taxon>Metazoa</taxon>
        <taxon>Spiralia</taxon>
        <taxon>Lophotrochozoa</taxon>
        <taxon>Platyhelminthes</taxon>
        <taxon>Trematoda</taxon>
        <taxon>Digenea</taxon>
        <taxon>Strigeidida</taxon>
        <taxon>Schistosomatoidea</taxon>
        <taxon>Schistosomatidae</taxon>
        <taxon>Schistosoma</taxon>
    </lineage>
</organism>
<evidence type="ECO:0000313" key="9">
    <source>
        <dbReference type="EMBL" id="TNN18855.1"/>
    </source>
</evidence>
<evidence type="ECO:0000256" key="1">
    <source>
        <dbReference type="ARBA" id="ARBA00000032"/>
    </source>
</evidence>
<dbReference type="Proteomes" id="UP000311919">
    <property type="component" value="Unassembled WGS sequence"/>
</dbReference>
<evidence type="ECO:0000313" key="10">
    <source>
        <dbReference type="Proteomes" id="UP000311919"/>
    </source>
</evidence>
<dbReference type="InterPro" id="IPR029033">
    <property type="entry name" value="His_PPase_superfam"/>
</dbReference>
<dbReference type="InterPro" id="IPR033379">
    <property type="entry name" value="Acid_Pase_AS"/>
</dbReference>
<dbReference type="EMBL" id="SKCS01000064">
    <property type="protein sequence ID" value="TNN18855.1"/>
    <property type="molecule type" value="Genomic_DNA"/>
</dbReference>
<evidence type="ECO:0000256" key="6">
    <source>
        <dbReference type="ARBA" id="ARBA00023157"/>
    </source>
</evidence>
<proteinExistence type="inferred from homology"/>
<evidence type="ECO:0000256" key="8">
    <source>
        <dbReference type="SAM" id="Phobius"/>
    </source>
</evidence>
<sequence>MAFLTFSDQLFPQMFFSCSKNCNTIQNGLNSHLPHSTHILNTMLSIAVNLLVSLSMVTVLIHPCLEVGAHKNMPTMDNLLMVFILCRHGDRSPVHTFPTDPYRKLWKMGYGQLTAYGAEQHHELGRLIRKRYSGFIPEVYHKDEVLFRSSGTERTLMSANNFIRGFYDLEIKGANNFPPVFSRQTQEDHLLKMSSKCPKFKKIFHHVMNSSMVSQKAKTLRNFFVLLEHMTGYTFPKDKSSPDNFYPAWCICDPITIWVDHSLPSLPHWITSDVYKQCADILDYKHYIRFSEPRLTRLRGGPLAAHMLDLFREGINNEVKNTDHDKRSSPQLHRRFVAYFAHDSTLAAIMSHLEIYNRRKPPLASCLVVELHRSLPSFNDHRLLFYYLNETKLPLRADKLVNLWPTKCGVQNRIDGNQLNYACSFHKLESSLRGTYATNVAVECYENDVINNAQTTKTKLSRVQIIESYCYHPQLLTLIFFQTAVVCYFIVRFLPIPVAYLINNFRYSRRVQ</sequence>
<dbReference type="PANTHER" id="PTHR11567:SF211">
    <property type="entry name" value="PROSTATIC ACID PHOSPHATASE"/>
    <property type="match status" value="1"/>
</dbReference>
<evidence type="ECO:0000256" key="4">
    <source>
        <dbReference type="ARBA" id="ARBA00022729"/>
    </source>
</evidence>
<dbReference type="AlphaFoldDB" id="A0A4Z2DQV1"/>
<dbReference type="InterPro" id="IPR000560">
    <property type="entry name" value="His_Pase_clade-2"/>
</dbReference>
<evidence type="ECO:0000256" key="2">
    <source>
        <dbReference type="ARBA" id="ARBA00005375"/>
    </source>
</evidence>
<dbReference type="OrthoDB" id="5821688at2759"/>
<dbReference type="Pfam" id="PF00328">
    <property type="entry name" value="His_Phos_2"/>
    <property type="match status" value="1"/>
</dbReference>
<keyword evidence="8" id="KW-1133">Transmembrane helix</keyword>
<dbReference type="GO" id="GO:0003993">
    <property type="term" value="F:acid phosphatase activity"/>
    <property type="evidence" value="ECO:0007669"/>
    <property type="project" value="UniProtKB-EC"/>
</dbReference>
<protein>
    <recommendedName>
        <fullName evidence="3">acid phosphatase</fullName>
        <ecNumber evidence="3">3.1.3.2</ecNumber>
    </recommendedName>
</protein>
<dbReference type="EMBL" id="SKCS01000064">
    <property type="protein sequence ID" value="TNN18856.1"/>
    <property type="molecule type" value="Genomic_DNA"/>
</dbReference>
<evidence type="ECO:0000256" key="3">
    <source>
        <dbReference type="ARBA" id="ARBA00012646"/>
    </source>
</evidence>
<dbReference type="InterPro" id="IPR050645">
    <property type="entry name" value="Histidine_acid_phosphatase"/>
</dbReference>
<comment type="similarity">
    <text evidence="2">Belongs to the histidine acid phosphatase family.</text>
</comment>
<reference evidence="9 10" key="1">
    <citation type="submission" date="2019-03" db="EMBL/GenBank/DDBJ databases">
        <title>An improved genome assembly of the fluke Schistosoma japonicum.</title>
        <authorList>
            <person name="Hu W."/>
            <person name="Luo F."/>
            <person name="Yin M."/>
            <person name="Mo X."/>
            <person name="Sun C."/>
            <person name="Wu Q."/>
            <person name="Zhu B."/>
            <person name="Xiang M."/>
            <person name="Wang J."/>
            <person name="Wang Y."/>
            <person name="Zhang T."/>
            <person name="Xu B."/>
            <person name="Zheng H."/>
            <person name="Feng Z."/>
        </authorList>
    </citation>
    <scope>NUCLEOTIDE SEQUENCE [LARGE SCALE GENOMIC DNA]</scope>
    <source>
        <strain evidence="9">HuSjv2</strain>
        <tissue evidence="9">Worms</tissue>
    </source>
</reference>
<dbReference type="PROSITE" id="PS00616">
    <property type="entry name" value="HIS_ACID_PHOSPHAT_1"/>
    <property type="match status" value="1"/>
</dbReference>
<gene>
    <name evidence="9" type="ORF">EWB00_009852</name>
</gene>
<keyword evidence="8" id="KW-0812">Transmembrane</keyword>
<dbReference type="Gene3D" id="3.40.50.1240">
    <property type="entry name" value="Phosphoglycerate mutase-like"/>
    <property type="match status" value="1"/>
</dbReference>
<keyword evidence="6" id="KW-1015">Disulfide bond</keyword>
<comment type="caution">
    <text evidence="9">The sequence shown here is derived from an EMBL/GenBank/DDBJ whole genome shotgun (WGS) entry which is preliminary data.</text>
</comment>
<dbReference type="CDD" id="cd07061">
    <property type="entry name" value="HP_HAP_like"/>
    <property type="match status" value="1"/>
</dbReference>